<feature type="domain" description="Protein kinase" evidence="7">
    <location>
        <begin position="75"/>
        <end position="341"/>
    </location>
</feature>
<dbReference type="CDD" id="cd00200">
    <property type="entry name" value="WD40"/>
    <property type="match status" value="1"/>
</dbReference>
<accession>A0A6P2D457</accession>
<dbReference type="SMART" id="SM00320">
    <property type="entry name" value="WD40"/>
    <property type="match status" value="12"/>
</dbReference>
<dbReference type="InterPro" id="IPR011009">
    <property type="entry name" value="Kinase-like_dom_sf"/>
</dbReference>
<dbReference type="GO" id="GO:0005524">
    <property type="term" value="F:ATP binding"/>
    <property type="evidence" value="ECO:0007669"/>
    <property type="project" value="UniProtKB-UniRule"/>
</dbReference>
<dbReference type="SUPFAM" id="SSF56112">
    <property type="entry name" value="Protein kinase-like (PK-like)"/>
    <property type="match status" value="1"/>
</dbReference>
<dbReference type="SUPFAM" id="SSF50978">
    <property type="entry name" value="WD40 repeat-like"/>
    <property type="match status" value="2"/>
</dbReference>
<dbReference type="AlphaFoldDB" id="A0A6P2D457"/>
<evidence type="ECO:0000313" key="8">
    <source>
        <dbReference type="EMBL" id="VTR95215.1"/>
    </source>
</evidence>
<dbReference type="SMART" id="SM00220">
    <property type="entry name" value="S_TKc"/>
    <property type="match status" value="1"/>
</dbReference>
<dbReference type="SUPFAM" id="SSF50998">
    <property type="entry name" value="Quinoprotein alcohol dehydrogenase-like"/>
    <property type="match status" value="1"/>
</dbReference>
<protein>
    <recommendedName>
        <fullName evidence="7">Protein kinase domain-containing protein</fullName>
    </recommendedName>
</protein>
<dbReference type="CDD" id="cd14014">
    <property type="entry name" value="STKc_PknB_like"/>
    <property type="match status" value="1"/>
</dbReference>
<dbReference type="InterPro" id="IPR015943">
    <property type="entry name" value="WD40/YVTN_repeat-like_dom_sf"/>
</dbReference>
<keyword evidence="1 5" id="KW-0853">WD repeat</keyword>
<evidence type="ECO:0000256" key="1">
    <source>
        <dbReference type="ARBA" id="ARBA00022574"/>
    </source>
</evidence>
<dbReference type="PROSITE" id="PS00107">
    <property type="entry name" value="PROTEIN_KINASE_ATP"/>
    <property type="match status" value="1"/>
</dbReference>
<keyword evidence="4 6" id="KW-0067">ATP-binding</keyword>
<feature type="repeat" description="WD" evidence="5">
    <location>
        <begin position="1016"/>
        <end position="1050"/>
    </location>
</feature>
<dbReference type="InterPro" id="IPR000719">
    <property type="entry name" value="Prot_kinase_dom"/>
</dbReference>
<evidence type="ECO:0000256" key="5">
    <source>
        <dbReference type="PROSITE-ProRule" id="PRU00221"/>
    </source>
</evidence>
<dbReference type="InterPro" id="IPR011047">
    <property type="entry name" value="Quinoprotein_ADH-like_sf"/>
</dbReference>
<evidence type="ECO:0000256" key="4">
    <source>
        <dbReference type="ARBA" id="ARBA00022840"/>
    </source>
</evidence>
<dbReference type="Pfam" id="PF00400">
    <property type="entry name" value="WD40"/>
    <property type="match status" value="8"/>
</dbReference>
<feature type="repeat" description="WD" evidence="5">
    <location>
        <begin position="759"/>
        <end position="800"/>
    </location>
</feature>
<name>A0A6P2D457_9BACT</name>
<gene>
    <name evidence="8" type="ORF">SOIL9_24990</name>
</gene>
<dbReference type="PROSITE" id="PS00108">
    <property type="entry name" value="PROTEIN_KINASE_ST"/>
    <property type="match status" value="1"/>
</dbReference>
<feature type="repeat" description="WD" evidence="5">
    <location>
        <begin position="621"/>
        <end position="656"/>
    </location>
</feature>
<dbReference type="Gene3D" id="3.30.200.20">
    <property type="entry name" value="Phosphorylase Kinase, domain 1"/>
    <property type="match status" value="1"/>
</dbReference>
<feature type="repeat" description="WD" evidence="5">
    <location>
        <begin position="664"/>
        <end position="705"/>
    </location>
</feature>
<dbReference type="PROSITE" id="PS50294">
    <property type="entry name" value="WD_REPEATS_REGION"/>
    <property type="match status" value="3"/>
</dbReference>
<organism evidence="8 9">
    <name type="scientific">Gemmata massiliana</name>
    <dbReference type="NCBI Taxonomy" id="1210884"/>
    <lineage>
        <taxon>Bacteria</taxon>
        <taxon>Pseudomonadati</taxon>
        <taxon>Planctomycetota</taxon>
        <taxon>Planctomycetia</taxon>
        <taxon>Gemmatales</taxon>
        <taxon>Gemmataceae</taxon>
        <taxon>Gemmata</taxon>
    </lineage>
</organism>
<dbReference type="GO" id="GO:0004672">
    <property type="term" value="F:protein kinase activity"/>
    <property type="evidence" value="ECO:0007669"/>
    <property type="project" value="InterPro"/>
</dbReference>
<feature type="repeat" description="WD" evidence="5">
    <location>
        <begin position="1052"/>
        <end position="1093"/>
    </location>
</feature>
<dbReference type="Proteomes" id="UP000464178">
    <property type="component" value="Chromosome"/>
</dbReference>
<feature type="binding site" evidence="6">
    <location>
        <position position="104"/>
    </location>
    <ligand>
        <name>ATP</name>
        <dbReference type="ChEBI" id="CHEBI:30616"/>
    </ligand>
</feature>
<keyword evidence="3 6" id="KW-0547">Nucleotide-binding</keyword>
<dbReference type="PROSITE" id="PS00678">
    <property type="entry name" value="WD_REPEATS_1"/>
    <property type="match status" value="2"/>
</dbReference>
<evidence type="ECO:0000256" key="3">
    <source>
        <dbReference type="ARBA" id="ARBA00022741"/>
    </source>
</evidence>
<dbReference type="InterPro" id="IPR019775">
    <property type="entry name" value="WD40_repeat_CS"/>
</dbReference>
<keyword evidence="9" id="KW-1185">Reference proteome</keyword>
<proteinExistence type="predicted"/>
<dbReference type="Gene3D" id="2.130.10.10">
    <property type="entry name" value="YVTN repeat-like/Quinoprotein amine dehydrogenase"/>
    <property type="match status" value="4"/>
</dbReference>
<dbReference type="InterPro" id="IPR036322">
    <property type="entry name" value="WD40_repeat_dom_sf"/>
</dbReference>
<dbReference type="InterPro" id="IPR017441">
    <property type="entry name" value="Protein_kinase_ATP_BS"/>
</dbReference>
<dbReference type="Pfam" id="PF00069">
    <property type="entry name" value="Pkinase"/>
    <property type="match status" value="1"/>
</dbReference>
<dbReference type="PROSITE" id="PS50011">
    <property type="entry name" value="PROTEIN_KINASE_DOM"/>
    <property type="match status" value="1"/>
</dbReference>
<evidence type="ECO:0000313" key="9">
    <source>
        <dbReference type="Proteomes" id="UP000464178"/>
    </source>
</evidence>
<dbReference type="RefSeq" id="WP_162669657.1">
    <property type="nucleotide sequence ID" value="NZ_LR593886.1"/>
</dbReference>
<dbReference type="PANTHER" id="PTHR19879">
    <property type="entry name" value="TRANSCRIPTION INITIATION FACTOR TFIID"/>
    <property type="match status" value="1"/>
</dbReference>
<dbReference type="InterPro" id="IPR008271">
    <property type="entry name" value="Ser/Thr_kinase_AS"/>
</dbReference>
<feature type="repeat" description="WD" evidence="5">
    <location>
        <begin position="491"/>
        <end position="532"/>
    </location>
</feature>
<evidence type="ECO:0000259" key="7">
    <source>
        <dbReference type="PROSITE" id="PS50011"/>
    </source>
</evidence>
<dbReference type="KEGG" id="gms:SOIL9_24990"/>
<keyword evidence="2" id="KW-0677">Repeat</keyword>
<evidence type="ECO:0000256" key="2">
    <source>
        <dbReference type="ARBA" id="ARBA00022737"/>
    </source>
</evidence>
<reference evidence="8 9" key="1">
    <citation type="submission" date="2019-05" db="EMBL/GenBank/DDBJ databases">
        <authorList>
            <consortium name="Science for Life Laboratories"/>
        </authorList>
    </citation>
    <scope>NUCLEOTIDE SEQUENCE [LARGE SCALE GENOMIC DNA]</scope>
    <source>
        <strain evidence="8">Soil9</strain>
    </source>
</reference>
<dbReference type="Gene3D" id="1.10.510.10">
    <property type="entry name" value="Transferase(Phosphotransferase) domain 1"/>
    <property type="match status" value="1"/>
</dbReference>
<sequence>MTNDCPSESELRAFSLGDLPDGRLDAVGDHLERCPRCETRIGGLDRSTDGFISAVRGAAARPPVAPPPTGRVGEYEILSELGRGGMGVVYKARHERLRRVVALKVLLGGQFASAEHRTRFRAEAELVARLQHPNIVQIFEAGEWTAPDGSVLPYLALEFAEGGTLARRADRPQPPPRAAVWVEALARAVESAHRQGVIHRDLKPSNVLFTADGQLKLCDFGVAKLQSSADARTTSGLLVGPPEYMAPEQAAGRSQTAGPATDVWGLGAILYVLLTGRPPFQAPDALGVLQMLQHDSPVPPRQLQSGVPRDLETICLKCLRTEPAHRYPGARELADDLRRFIEHRPIVARPVGPVGRATKWARRHPGSTGLLAALALVVAVAFALVSWQWREAVHQHGLADQRADAEAGAKAQAELNAEREKVARHAAETLLAGAVIDEALGMCERGNVRLGLCRLAYGLELAVSAGDPALENAARLNLGAWGHQCVREAAVLPHNDWVWSVALSPDGKTALTAGKDNKAGLWDTATGRSRAVLSHPHPVWAAVFSPDGRTVLTGCGSTDGKEGEARLWDVATGAAVGPALAHVGCVTRVAFRPDGRAFFTASAVEGQLWDTAIRDRLGAALRPDNGPLMAACFSPDGRRLLTGSGGGSLQLWNATTAAPDAPKLEGPKAAVWAVAFSPDGRSIAAGGDGGTVRVYDAGTGAAGAVLRHRGRAYQVTFSPDGRLLAAGVAAGALDLDNKKVIRGEARVWRTSDWEPLHPALEHPGPVWAVAFSPSGGRLMTGCEDGKARLFETATGASIGHPLAHEGTVRTVCFSPNGRTALTASAGWTGRGRVWELPPERDLPLPLSHPQPVCALTFGADAEALTTCCTGGVLRHWPLKSGAPASSRLEGAPELVLARFDGTGRSIAAIATPYELRVWDVKTSRLVWEAPKREQRPVYALGPDGTHFLEGTAAGLILRRIPPGAGEGPTMRHSPPLRLAALSPDGQTALMAGGPRVRLWALPSGHPQGDWDVPAEVSAAAFSPDGLTVALGDGEGAVQLWNLRTGRPVGPRMNHRRTEIAAVVFSADGLLIGTAGGDGTARLWDAATGRAVGPPLPHRGPVGAIAFHPHVGLLASGHDRVAQIWPVPTPVRGGVAEVSRSTVAVTGIDWDRSGRPRDLPDEELRHIRSP</sequence>
<dbReference type="PROSITE" id="PS50082">
    <property type="entry name" value="WD_REPEATS_2"/>
    <property type="match status" value="6"/>
</dbReference>
<evidence type="ECO:0000256" key="6">
    <source>
        <dbReference type="PROSITE-ProRule" id="PRU10141"/>
    </source>
</evidence>
<dbReference type="PANTHER" id="PTHR19879:SF9">
    <property type="entry name" value="TRANSCRIPTION INITIATION FACTOR TFIID SUBUNIT 5"/>
    <property type="match status" value="1"/>
</dbReference>
<dbReference type="InterPro" id="IPR001680">
    <property type="entry name" value="WD40_rpt"/>
</dbReference>
<dbReference type="EMBL" id="LR593886">
    <property type="protein sequence ID" value="VTR95215.1"/>
    <property type="molecule type" value="Genomic_DNA"/>
</dbReference>